<organism evidence="1 2">
    <name type="scientific">Anatilimnocola aggregata</name>
    <dbReference type="NCBI Taxonomy" id="2528021"/>
    <lineage>
        <taxon>Bacteria</taxon>
        <taxon>Pseudomonadati</taxon>
        <taxon>Planctomycetota</taxon>
        <taxon>Planctomycetia</taxon>
        <taxon>Pirellulales</taxon>
        <taxon>Pirellulaceae</taxon>
        <taxon>Anatilimnocola</taxon>
    </lineage>
</organism>
<dbReference type="Proteomes" id="UP000315017">
    <property type="component" value="Chromosome"/>
</dbReference>
<dbReference type="AlphaFoldDB" id="A0A517YLA3"/>
<keyword evidence="2" id="KW-1185">Reference proteome</keyword>
<protein>
    <submittedName>
        <fullName evidence="1">Uncharacterized protein</fullName>
    </submittedName>
</protein>
<gene>
    <name evidence="1" type="ORF">ETAA8_61330</name>
</gene>
<reference evidence="1 2" key="1">
    <citation type="submission" date="2019-02" db="EMBL/GenBank/DDBJ databases">
        <title>Deep-cultivation of Planctomycetes and their phenomic and genomic characterization uncovers novel biology.</title>
        <authorList>
            <person name="Wiegand S."/>
            <person name="Jogler M."/>
            <person name="Boedeker C."/>
            <person name="Pinto D."/>
            <person name="Vollmers J."/>
            <person name="Rivas-Marin E."/>
            <person name="Kohn T."/>
            <person name="Peeters S.H."/>
            <person name="Heuer A."/>
            <person name="Rast P."/>
            <person name="Oberbeckmann S."/>
            <person name="Bunk B."/>
            <person name="Jeske O."/>
            <person name="Meyerdierks A."/>
            <person name="Storesund J.E."/>
            <person name="Kallscheuer N."/>
            <person name="Luecker S."/>
            <person name="Lage O.M."/>
            <person name="Pohl T."/>
            <person name="Merkel B.J."/>
            <person name="Hornburger P."/>
            <person name="Mueller R.-W."/>
            <person name="Bruemmer F."/>
            <person name="Labrenz M."/>
            <person name="Spormann A.M."/>
            <person name="Op den Camp H."/>
            <person name="Overmann J."/>
            <person name="Amann R."/>
            <person name="Jetten M.S.M."/>
            <person name="Mascher T."/>
            <person name="Medema M.H."/>
            <person name="Devos D.P."/>
            <person name="Kaster A.-K."/>
            <person name="Ovreas L."/>
            <person name="Rohde M."/>
            <person name="Galperin M.Y."/>
            <person name="Jogler C."/>
        </authorList>
    </citation>
    <scope>NUCLEOTIDE SEQUENCE [LARGE SCALE GENOMIC DNA]</scope>
    <source>
        <strain evidence="1 2">ETA_A8</strain>
    </source>
</reference>
<dbReference type="KEGG" id="aagg:ETAA8_61330"/>
<accession>A0A517YLA3</accession>
<proteinExistence type="predicted"/>
<name>A0A517YLA3_9BACT</name>
<evidence type="ECO:0000313" key="2">
    <source>
        <dbReference type="Proteomes" id="UP000315017"/>
    </source>
</evidence>
<evidence type="ECO:0000313" key="1">
    <source>
        <dbReference type="EMBL" id="QDU30980.1"/>
    </source>
</evidence>
<sequence>MLYVGSYLALVVPAGRIPVVDDSIHGIAFGKVYHYRVDGDWAKFVYWPLEQIDRKVRPGAWELPWERVWK</sequence>
<dbReference type="EMBL" id="CP036274">
    <property type="protein sequence ID" value="QDU30980.1"/>
    <property type="molecule type" value="Genomic_DNA"/>
</dbReference>